<keyword evidence="2" id="KW-1185">Reference proteome</keyword>
<dbReference type="EMBL" id="JBHUJC010000003">
    <property type="protein sequence ID" value="MFD2275138.1"/>
    <property type="molecule type" value="Genomic_DNA"/>
</dbReference>
<gene>
    <name evidence="1" type="ORF">ACFSQZ_01545</name>
</gene>
<evidence type="ECO:0000313" key="1">
    <source>
        <dbReference type="EMBL" id="MFD2275138.1"/>
    </source>
</evidence>
<comment type="caution">
    <text evidence="1">The sequence shown here is derived from an EMBL/GenBank/DDBJ whole genome shotgun (WGS) entry which is preliminary data.</text>
</comment>
<reference evidence="2" key="1">
    <citation type="journal article" date="2019" name="Int. J. Syst. Evol. Microbiol.">
        <title>The Global Catalogue of Microorganisms (GCM) 10K type strain sequencing project: providing services to taxonomists for standard genome sequencing and annotation.</title>
        <authorList>
            <consortium name="The Broad Institute Genomics Platform"/>
            <consortium name="The Broad Institute Genome Sequencing Center for Infectious Disease"/>
            <person name="Wu L."/>
            <person name="Ma J."/>
        </authorList>
    </citation>
    <scope>NUCLEOTIDE SEQUENCE [LARGE SCALE GENOMIC DNA]</scope>
    <source>
        <strain evidence="2">JCM 16545</strain>
    </source>
</reference>
<evidence type="ECO:0008006" key="3">
    <source>
        <dbReference type="Google" id="ProtNLM"/>
    </source>
</evidence>
<evidence type="ECO:0000313" key="2">
    <source>
        <dbReference type="Proteomes" id="UP001597297"/>
    </source>
</evidence>
<accession>A0ABW5DY54</accession>
<dbReference type="Proteomes" id="UP001597297">
    <property type="component" value="Unassembled WGS sequence"/>
</dbReference>
<sequence>MKLLERIILPIALRRYRFASAELRDELRLPAELWSLLDEMRGSGMNIREVAEFLRVDEAVATELLAELIEHGAVVEEVEDISYIEWKERMKGGLTLYESKSLAVSDQGGEREELVCFEVE</sequence>
<organism evidence="1 2">
    <name type="scientific">Rubritalea spongiae</name>
    <dbReference type="NCBI Taxonomy" id="430797"/>
    <lineage>
        <taxon>Bacteria</taxon>
        <taxon>Pseudomonadati</taxon>
        <taxon>Verrucomicrobiota</taxon>
        <taxon>Verrucomicrobiia</taxon>
        <taxon>Verrucomicrobiales</taxon>
        <taxon>Rubritaleaceae</taxon>
        <taxon>Rubritalea</taxon>
    </lineage>
</organism>
<name>A0ABW5DY54_9BACT</name>
<proteinExistence type="predicted"/>
<protein>
    <recommendedName>
        <fullName evidence="3">MarR family transcriptional regulator</fullName>
    </recommendedName>
</protein>
<dbReference type="RefSeq" id="WP_377094883.1">
    <property type="nucleotide sequence ID" value="NZ_JBHSJM010000001.1"/>
</dbReference>